<organism evidence="12 13">
    <name type="scientific">Buchananella hordeovulneris</name>
    <dbReference type="NCBI Taxonomy" id="52770"/>
    <lineage>
        <taxon>Bacteria</taxon>
        <taxon>Bacillati</taxon>
        <taxon>Actinomycetota</taxon>
        <taxon>Actinomycetes</taxon>
        <taxon>Actinomycetales</taxon>
        <taxon>Actinomycetaceae</taxon>
        <taxon>Buchananella</taxon>
    </lineage>
</organism>
<dbReference type="Proteomes" id="UP000185612">
    <property type="component" value="Unassembled WGS sequence"/>
</dbReference>
<dbReference type="NCBIfam" id="TIGR00773">
    <property type="entry name" value="NhaA"/>
    <property type="match status" value="1"/>
</dbReference>
<evidence type="ECO:0000256" key="5">
    <source>
        <dbReference type="ARBA" id="ARBA00022692"/>
    </source>
</evidence>
<dbReference type="GO" id="GO:0005886">
    <property type="term" value="C:plasma membrane"/>
    <property type="evidence" value="ECO:0007669"/>
    <property type="project" value="UniProtKB-SubCell"/>
</dbReference>
<keyword evidence="13" id="KW-1185">Reference proteome</keyword>
<dbReference type="InterPro" id="IPR004670">
    <property type="entry name" value="NhaA"/>
</dbReference>
<protein>
    <recommendedName>
        <fullName evidence="11">Na(+)/H(+) antiporter NhaA</fullName>
    </recommendedName>
    <alternativeName>
        <fullName evidence="11">Sodium/proton antiporter NhaA</fullName>
    </alternativeName>
</protein>
<dbReference type="OrthoDB" id="117402at2"/>
<feature type="transmembrane region" description="Helical" evidence="11">
    <location>
        <begin position="128"/>
        <end position="148"/>
    </location>
</feature>
<feature type="transmembrane region" description="Helical" evidence="11">
    <location>
        <begin position="185"/>
        <end position="202"/>
    </location>
</feature>
<evidence type="ECO:0000256" key="9">
    <source>
        <dbReference type="ARBA" id="ARBA00023136"/>
    </source>
</evidence>
<evidence type="ECO:0000256" key="8">
    <source>
        <dbReference type="ARBA" id="ARBA00023065"/>
    </source>
</evidence>
<proteinExistence type="inferred from homology"/>
<keyword evidence="7 11" id="KW-0915">Sodium</keyword>
<comment type="catalytic activity">
    <reaction evidence="11">
        <text>Na(+)(in) + 2 H(+)(out) = Na(+)(out) + 2 H(+)(in)</text>
        <dbReference type="Rhea" id="RHEA:29251"/>
        <dbReference type="ChEBI" id="CHEBI:15378"/>
        <dbReference type="ChEBI" id="CHEBI:29101"/>
    </reaction>
</comment>
<dbReference type="InterPro" id="IPR023171">
    <property type="entry name" value="Na/H_antiporter_dom_sf"/>
</dbReference>
<feature type="transmembrane region" description="Helical" evidence="11">
    <location>
        <begin position="62"/>
        <end position="80"/>
    </location>
</feature>
<feature type="transmembrane region" description="Helical" evidence="11">
    <location>
        <begin position="160"/>
        <end position="179"/>
    </location>
</feature>
<evidence type="ECO:0000313" key="12">
    <source>
        <dbReference type="EMBL" id="OKL52879.1"/>
    </source>
</evidence>
<comment type="subcellular location">
    <subcellularLocation>
        <location evidence="1">Cell inner membrane</location>
        <topology evidence="1">Multi-pass membrane protein</topology>
    </subcellularLocation>
    <subcellularLocation>
        <location evidence="11">Cell membrane</location>
        <topology evidence="11">Multi-pass membrane protein</topology>
    </subcellularLocation>
</comment>
<comment type="similarity">
    <text evidence="11">Belongs to the NhaA Na(+)/H(+) (TC 2.A.33) antiporter family.</text>
</comment>
<feature type="transmembrane region" description="Helical" evidence="11">
    <location>
        <begin position="20"/>
        <end position="42"/>
    </location>
</feature>
<dbReference type="EMBL" id="MQVS01000001">
    <property type="protein sequence ID" value="OKL52879.1"/>
    <property type="molecule type" value="Genomic_DNA"/>
</dbReference>
<evidence type="ECO:0000256" key="3">
    <source>
        <dbReference type="ARBA" id="ARBA00022449"/>
    </source>
</evidence>
<evidence type="ECO:0000256" key="4">
    <source>
        <dbReference type="ARBA" id="ARBA00022475"/>
    </source>
</evidence>
<dbReference type="GO" id="GO:0006885">
    <property type="term" value="P:regulation of pH"/>
    <property type="evidence" value="ECO:0007669"/>
    <property type="project" value="UniProtKB-UniRule"/>
</dbReference>
<evidence type="ECO:0000256" key="10">
    <source>
        <dbReference type="ARBA" id="ARBA00023201"/>
    </source>
</evidence>
<keyword evidence="4 11" id="KW-1003">Cell membrane</keyword>
<reference evidence="13" key="1">
    <citation type="submission" date="2016-12" db="EMBL/GenBank/DDBJ databases">
        <authorList>
            <person name="Meng X."/>
        </authorList>
    </citation>
    <scope>NUCLEOTIDE SEQUENCE [LARGE SCALE GENOMIC DNA]</scope>
    <source>
        <strain evidence="13">DSM 20732</strain>
    </source>
</reference>
<dbReference type="PANTHER" id="PTHR30341:SF0">
    <property type="entry name" value="NA(+)_H(+) ANTIPORTER NHAA"/>
    <property type="match status" value="1"/>
</dbReference>
<comment type="caution">
    <text evidence="12">The sequence shown here is derived from an EMBL/GenBank/DDBJ whole genome shotgun (WGS) entry which is preliminary data.</text>
</comment>
<evidence type="ECO:0000256" key="11">
    <source>
        <dbReference type="HAMAP-Rule" id="MF_01844"/>
    </source>
</evidence>
<evidence type="ECO:0000256" key="1">
    <source>
        <dbReference type="ARBA" id="ARBA00004429"/>
    </source>
</evidence>
<comment type="function">
    <text evidence="11">Na(+)/H(+) antiporter that extrudes sodium in exchange for external protons.</text>
</comment>
<keyword evidence="8 11" id="KW-0406">Ion transport</keyword>
<gene>
    <name evidence="11" type="primary">nhaA</name>
    <name evidence="12" type="ORF">BSZ40_01005</name>
</gene>
<feature type="transmembrane region" description="Helical" evidence="11">
    <location>
        <begin position="304"/>
        <end position="326"/>
    </location>
</feature>
<feature type="transmembrane region" description="Helical" evidence="11">
    <location>
        <begin position="374"/>
        <end position="393"/>
    </location>
</feature>
<keyword evidence="6 11" id="KW-1133">Transmembrane helix</keyword>
<dbReference type="Pfam" id="PF06965">
    <property type="entry name" value="Na_H_antiport_1"/>
    <property type="match status" value="1"/>
</dbReference>
<feature type="transmembrane region" description="Helical" evidence="11">
    <location>
        <begin position="273"/>
        <end position="298"/>
    </location>
</feature>
<name>A0A1Q5PZM4_9ACTO</name>
<dbReference type="STRING" id="52770.BSZ40_01005"/>
<feature type="transmembrane region" description="Helical" evidence="11">
    <location>
        <begin position="101"/>
        <end position="122"/>
    </location>
</feature>
<dbReference type="AlphaFoldDB" id="A0A1Q5PZM4"/>
<feature type="transmembrane region" description="Helical" evidence="11">
    <location>
        <begin position="338"/>
        <end position="362"/>
    </location>
</feature>
<evidence type="ECO:0000256" key="7">
    <source>
        <dbReference type="ARBA" id="ARBA00023053"/>
    </source>
</evidence>
<dbReference type="HAMAP" id="MF_01844">
    <property type="entry name" value="NhaA"/>
    <property type="match status" value="1"/>
</dbReference>
<keyword evidence="10 11" id="KW-0739">Sodium transport</keyword>
<evidence type="ECO:0000256" key="6">
    <source>
        <dbReference type="ARBA" id="ARBA00022989"/>
    </source>
</evidence>
<dbReference type="PANTHER" id="PTHR30341">
    <property type="entry name" value="SODIUM ION/PROTON ANTIPORTER NHAA-RELATED"/>
    <property type="match status" value="1"/>
</dbReference>
<dbReference type="GO" id="GO:0015385">
    <property type="term" value="F:sodium:proton antiporter activity"/>
    <property type="evidence" value="ECO:0007669"/>
    <property type="project" value="UniProtKB-UniRule"/>
</dbReference>
<dbReference type="InParanoid" id="A0A1Q5PZM4"/>
<keyword evidence="9 11" id="KW-0472">Membrane</keyword>
<evidence type="ECO:0000256" key="2">
    <source>
        <dbReference type="ARBA" id="ARBA00022448"/>
    </source>
</evidence>
<keyword evidence="2 11" id="KW-0813">Transport</keyword>
<dbReference type="Gene3D" id="1.20.1530.10">
    <property type="entry name" value="Na+/H+ antiporter like domain"/>
    <property type="match status" value="1"/>
</dbReference>
<accession>A0A1Q5PZM4</accession>
<keyword evidence="5 11" id="KW-0812">Transmembrane</keyword>
<evidence type="ECO:0000313" key="13">
    <source>
        <dbReference type="Proteomes" id="UP000185612"/>
    </source>
</evidence>
<sequence length="414" mass="43711">MAFDELFDIVPGRLRDETFAGLLVLSAAALALVLANTGAAHWYHELAHYHVGPASLGLNLSLAHWAADGLLAIFFFVIGLELKTEFTVGSLRDTRQAALPMIAAVFGMIGPALIYVGTQLAFSSPEMNGWAIPSATDIAFAVAVLGIVGRGLPSAVRTFLLTLAVVDDLLAIIVIALFYSESIQLAWLGASLATTVLFAVLVRKRIFSRWLLLPLGVLAWYFMLRSGIHATIAGVILGLVVPARRHDELDADLAHGGRTHHVSHRIQPWSAGIALPIFAFFAAGVTVVGTEGGIGAAFSDPVAIGIYLGLPLGKFLGIAGSVWLLVKFTPLTLGKGVIMKDVAAIGLLSGIGFTVALLVAGLAFPGRQELVDHASIAVIIGSVLSALLGGLIVHHRAAEHRRLDSAEQREDALD</sequence>
<keyword evidence="3 11" id="KW-0050">Antiport</keyword>